<dbReference type="Pfam" id="PF13354">
    <property type="entry name" value="Beta-lactamase2"/>
    <property type="match status" value="1"/>
</dbReference>
<gene>
    <name evidence="5" type="ORF">DD666_01925</name>
</gene>
<dbReference type="InterPro" id="IPR012338">
    <property type="entry name" value="Beta-lactam/transpept-like"/>
</dbReference>
<comment type="catalytic activity">
    <reaction evidence="1">
        <text>a beta-lactam + H2O = a substituted beta-amino acid</text>
        <dbReference type="Rhea" id="RHEA:20401"/>
        <dbReference type="ChEBI" id="CHEBI:15377"/>
        <dbReference type="ChEBI" id="CHEBI:35627"/>
        <dbReference type="ChEBI" id="CHEBI:140347"/>
        <dbReference type="EC" id="3.5.2.6"/>
    </reaction>
</comment>
<dbReference type="Proteomes" id="UP000264036">
    <property type="component" value="Unassembled WGS sequence"/>
</dbReference>
<reference evidence="5 6" key="1">
    <citation type="journal article" date="2018" name="Nat. Biotechnol.">
        <title>A standardized bacterial taxonomy based on genome phylogeny substantially revises the tree of life.</title>
        <authorList>
            <person name="Parks D.H."/>
            <person name="Chuvochina M."/>
            <person name="Waite D.W."/>
            <person name="Rinke C."/>
            <person name="Skarshewski A."/>
            <person name="Chaumeil P.A."/>
            <person name="Hugenholtz P."/>
        </authorList>
    </citation>
    <scope>NUCLEOTIDE SEQUENCE [LARGE SCALE GENOMIC DNA]</scope>
    <source>
        <strain evidence="5">UBA10707</strain>
    </source>
</reference>
<accession>A0A356LBM5</accession>
<evidence type="ECO:0000256" key="1">
    <source>
        <dbReference type="ARBA" id="ARBA00001526"/>
    </source>
</evidence>
<dbReference type="GO" id="GO:0008800">
    <property type="term" value="F:beta-lactamase activity"/>
    <property type="evidence" value="ECO:0007669"/>
    <property type="project" value="UniProtKB-EC"/>
</dbReference>
<dbReference type="InterPro" id="IPR045155">
    <property type="entry name" value="Beta-lactam_cat"/>
</dbReference>
<dbReference type="AlphaFoldDB" id="A0A356LBM5"/>
<dbReference type="EMBL" id="DOEK01000004">
    <property type="protein sequence ID" value="HBP28158.1"/>
    <property type="molecule type" value="Genomic_DNA"/>
</dbReference>
<proteinExistence type="inferred from homology"/>
<dbReference type="SUPFAM" id="SSF56601">
    <property type="entry name" value="beta-lactamase/transpeptidase-like"/>
    <property type="match status" value="1"/>
</dbReference>
<comment type="similarity">
    <text evidence="2">Belongs to the class-A beta-lactamase family.</text>
</comment>
<dbReference type="PANTHER" id="PTHR35333">
    <property type="entry name" value="BETA-LACTAMASE"/>
    <property type="match status" value="1"/>
</dbReference>
<feature type="domain" description="Beta-lactamase class A catalytic" evidence="4">
    <location>
        <begin position="94"/>
        <end position="259"/>
    </location>
</feature>
<dbReference type="InterPro" id="IPR000871">
    <property type="entry name" value="Beta-lactam_class-A"/>
</dbReference>
<dbReference type="PANTHER" id="PTHR35333:SF3">
    <property type="entry name" value="BETA-LACTAMASE-TYPE TRANSPEPTIDASE FOLD CONTAINING PROTEIN"/>
    <property type="match status" value="1"/>
</dbReference>
<organism evidence="5 6">
    <name type="scientific">Advenella kashmirensis</name>
    <dbReference type="NCBI Taxonomy" id="310575"/>
    <lineage>
        <taxon>Bacteria</taxon>
        <taxon>Pseudomonadati</taxon>
        <taxon>Pseudomonadota</taxon>
        <taxon>Betaproteobacteria</taxon>
        <taxon>Burkholderiales</taxon>
        <taxon>Alcaligenaceae</taxon>
    </lineage>
</organism>
<dbReference type="GO" id="GO:0046677">
    <property type="term" value="P:response to antibiotic"/>
    <property type="evidence" value="ECO:0007669"/>
    <property type="project" value="InterPro"/>
</dbReference>
<evidence type="ECO:0000313" key="6">
    <source>
        <dbReference type="Proteomes" id="UP000264036"/>
    </source>
</evidence>
<dbReference type="GO" id="GO:0030655">
    <property type="term" value="P:beta-lactam antibiotic catabolic process"/>
    <property type="evidence" value="ECO:0007669"/>
    <property type="project" value="InterPro"/>
</dbReference>
<name>A0A356LBM5_9BURK</name>
<comment type="caution">
    <text evidence="5">The sequence shown here is derived from an EMBL/GenBank/DDBJ whole genome shotgun (WGS) entry which is preliminary data.</text>
</comment>
<protein>
    <recommendedName>
        <fullName evidence="3">beta-lactamase</fullName>
        <ecNumber evidence="3">3.5.2.6</ecNumber>
    </recommendedName>
</protein>
<dbReference type="Gene3D" id="3.40.710.10">
    <property type="entry name" value="DD-peptidase/beta-lactamase superfamily"/>
    <property type="match status" value="1"/>
</dbReference>
<dbReference type="EC" id="3.5.2.6" evidence="3"/>
<evidence type="ECO:0000259" key="4">
    <source>
        <dbReference type="Pfam" id="PF13354"/>
    </source>
</evidence>
<evidence type="ECO:0000256" key="3">
    <source>
        <dbReference type="ARBA" id="ARBA00012865"/>
    </source>
</evidence>
<evidence type="ECO:0000256" key="2">
    <source>
        <dbReference type="ARBA" id="ARBA00009009"/>
    </source>
</evidence>
<sequence length="316" mass="35242">MYYHQTERSMQIGQQLLSSARQIFVPLGHDVADSGLTLHLFPRSDPGQQASGSLEGFSWQGQRHFYPASVVKVAYLAAAQAALRDGKITPHPELNRAITDMIMWSSNNATNYVIDLLTGTTGDTLLPDAEMAQWIAQRQGVNRFFAELGWPEAREMNICQKLMDDDRYGREKRFVTLDGKNNHNCLSSDFVARLLSEICTGRFLDSATSLAAAQFLKRSLAENFKSLPHSQVNGFLGERLPENLQYYSKAGWNGWTGDALSSYNRHDSAHFLLSQAQCNAYGAITIVVFSHGKAVSEDILFLPQIGQALMQILAQY</sequence>
<evidence type="ECO:0000313" key="5">
    <source>
        <dbReference type="EMBL" id="HBP28158.1"/>
    </source>
</evidence>